<dbReference type="InterPro" id="IPR009057">
    <property type="entry name" value="Homeodomain-like_sf"/>
</dbReference>
<dbReference type="InterPro" id="IPR027417">
    <property type="entry name" value="P-loop_NTPase"/>
</dbReference>
<sequence>MPEVKANNSQDSGLHLLHQVLDDFSGSMKNTFFYLVAVNRQNIIAASYSSQKNSDLNLTKGRNWNQFEQKIDWNDSPHHKGIVTTITAAYNIISCHQQDHEVPFSVYLISSLDIDFTWLNFASAAIEKAIHAEFHDATMQQKIEDTNQYTFAMMNALRIGILSVNTNGEILYANNLACRWVNIRRRDLLTIPIQKLVSQWKNIFKVVSSGEKFVNEEVAISTSDGIAKYNVSVSPIMNQAQSKLIGLVLTIRKLENVYNLVNKYTGMQARFTFNDIIAKSKVMRKLVEYAKNIANSPSTVLIEAESGTGKEVFAQSMHNASSRKDHGFVAINCAAISESLIESELFGYDDGAFTGAKKGGHPGKFELANGGTLFLDEIGDMKPELQVKLLRAIQENAITRLGGNKNRPVDVRIIAATNKNLKKEVEEGRFRLDLYYRLSVIPLRIPSLSERMEDLPSLIRFFLNKKSIHLQKNVPQLKYSTLQQFLNYNWPGNIRELENAIEQYVNLDGNIEFDQLTLNQKKVQSDELYVSDDDSKSTLLGTVKEMERQLITNTLTHFNYNVTKSAESLGISRNTLYLKAKSYNIPLVKERPII</sequence>
<keyword evidence="4" id="KW-0238">DNA-binding</keyword>
<evidence type="ECO:0000313" key="7">
    <source>
        <dbReference type="EMBL" id="MBS2097297.1"/>
    </source>
</evidence>
<dbReference type="PRINTS" id="PR01590">
    <property type="entry name" value="HTHFIS"/>
</dbReference>
<keyword evidence="5" id="KW-0804">Transcription</keyword>
<dbReference type="Pfam" id="PF02954">
    <property type="entry name" value="HTH_8"/>
    <property type="match status" value="1"/>
</dbReference>
<dbReference type="PROSITE" id="PS00676">
    <property type="entry name" value="SIGMA54_INTERACT_2"/>
    <property type="match status" value="1"/>
</dbReference>
<accession>A0ABS5JQZ2</accession>
<dbReference type="Pfam" id="PF25601">
    <property type="entry name" value="AAA_lid_14"/>
    <property type="match status" value="1"/>
</dbReference>
<keyword evidence="8" id="KW-1185">Reference proteome</keyword>
<dbReference type="Gene3D" id="1.10.8.60">
    <property type="match status" value="1"/>
</dbReference>
<reference evidence="7 8" key="1">
    <citation type="journal article" date="2015" name="Int. J. Syst. Evol. Microbiol.">
        <title>Carboxylicivirga linearis sp. nov., isolated from a sea cucumber culture pond.</title>
        <authorList>
            <person name="Wang F.Q."/>
            <person name="Zhou Y.X."/>
            <person name="Lin X.Z."/>
            <person name="Chen G.J."/>
            <person name="Du Z.J."/>
        </authorList>
    </citation>
    <scope>NUCLEOTIDE SEQUENCE [LARGE SCALE GENOMIC DNA]</scope>
    <source>
        <strain evidence="7 8">FB218</strain>
    </source>
</reference>
<organism evidence="7 8">
    <name type="scientific">Carboxylicivirga linearis</name>
    <dbReference type="NCBI Taxonomy" id="1628157"/>
    <lineage>
        <taxon>Bacteria</taxon>
        <taxon>Pseudomonadati</taxon>
        <taxon>Bacteroidota</taxon>
        <taxon>Bacteroidia</taxon>
        <taxon>Marinilabiliales</taxon>
        <taxon>Marinilabiliaceae</taxon>
        <taxon>Carboxylicivirga</taxon>
    </lineage>
</organism>
<feature type="domain" description="Sigma-54 factor interaction" evidence="6">
    <location>
        <begin position="276"/>
        <end position="506"/>
    </location>
</feature>
<dbReference type="InterPro" id="IPR035965">
    <property type="entry name" value="PAS-like_dom_sf"/>
</dbReference>
<dbReference type="InterPro" id="IPR002197">
    <property type="entry name" value="HTH_Fis"/>
</dbReference>
<dbReference type="Pfam" id="PF00989">
    <property type="entry name" value="PAS"/>
    <property type="match status" value="1"/>
</dbReference>
<dbReference type="CDD" id="cd00130">
    <property type="entry name" value="PAS"/>
    <property type="match status" value="1"/>
</dbReference>
<dbReference type="PROSITE" id="PS00688">
    <property type="entry name" value="SIGMA54_INTERACT_3"/>
    <property type="match status" value="1"/>
</dbReference>
<dbReference type="InterPro" id="IPR002078">
    <property type="entry name" value="Sigma_54_int"/>
</dbReference>
<keyword evidence="2" id="KW-0067">ATP-binding</keyword>
<dbReference type="PANTHER" id="PTHR32071:SF57">
    <property type="entry name" value="C4-DICARBOXYLATE TRANSPORT TRANSCRIPTIONAL REGULATORY PROTEIN DCTD"/>
    <property type="match status" value="1"/>
</dbReference>
<evidence type="ECO:0000256" key="5">
    <source>
        <dbReference type="ARBA" id="ARBA00023163"/>
    </source>
</evidence>
<dbReference type="Gene3D" id="1.10.10.60">
    <property type="entry name" value="Homeodomain-like"/>
    <property type="match status" value="1"/>
</dbReference>
<dbReference type="Gene3D" id="3.30.450.20">
    <property type="entry name" value="PAS domain"/>
    <property type="match status" value="1"/>
</dbReference>
<keyword evidence="3" id="KW-0805">Transcription regulation</keyword>
<dbReference type="PANTHER" id="PTHR32071">
    <property type="entry name" value="TRANSCRIPTIONAL REGULATORY PROTEIN"/>
    <property type="match status" value="1"/>
</dbReference>
<evidence type="ECO:0000256" key="1">
    <source>
        <dbReference type="ARBA" id="ARBA00022741"/>
    </source>
</evidence>
<name>A0ABS5JQZ2_9BACT</name>
<dbReference type="InterPro" id="IPR025944">
    <property type="entry name" value="Sigma_54_int_dom_CS"/>
</dbReference>
<dbReference type="RefSeq" id="WP_212213469.1">
    <property type="nucleotide sequence ID" value="NZ_JAGUCO010000001.1"/>
</dbReference>
<dbReference type="CDD" id="cd00009">
    <property type="entry name" value="AAA"/>
    <property type="match status" value="1"/>
</dbReference>
<dbReference type="SMART" id="SM00382">
    <property type="entry name" value="AAA"/>
    <property type="match status" value="1"/>
</dbReference>
<dbReference type="InterPro" id="IPR058031">
    <property type="entry name" value="AAA_lid_NorR"/>
</dbReference>
<evidence type="ECO:0000256" key="3">
    <source>
        <dbReference type="ARBA" id="ARBA00023015"/>
    </source>
</evidence>
<dbReference type="SUPFAM" id="SSF52540">
    <property type="entry name" value="P-loop containing nucleoside triphosphate hydrolases"/>
    <property type="match status" value="1"/>
</dbReference>
<dbReference type="InterPro" id="IPR000014">
    <property type="entry name" value="PAS"/>
</dbReference>
<dbReference type="PROSITE" id="PS50045">
    <property type="entry name" value="SIGMA54_INTERACT_4"/>
    <property type="match status" value="1"/>
</dbReference>
<comment type="caution">
    <text evidence="7">The sequence shown here is derived from an EMBL/GenBank/DDBJ whole genome shotgun (WGS) entry which is preliminary data.</text>
</comment>
<keyword evidence="1" id="KW-0547">Nucleotide-binding</keyword>
<dbReference type="InterPro" id="IPR013767">
    <property type="entry name" value="PAS_fold"/>
</dbReference>
<dbReference type="Gene3D" id="3.40.50.300">
    <property type="entry name" value="P-loop containing nucleotide triphosphate hydrolases"/>
    <property type="match status" value="1"/>
</dbReference>
<evidence type="ECO:0000256" key="2">
    <source>
        <dbReference type="ARBA" id="ARBA00022840"/>
    </source>
</evidence>
<dbReference type="InterPro" id="IPR003593">
    <property type="entry name" value="AAA+_ATPase"/>
</dbReference>
<proteinExistence type="predicted"/>
<evidence type="ECO:0000313" key="8">
    <source>
        <dbReference type="Proteomes" id="UP000708576"/>
    </source>
</evidence>
<dbReference type="EMBL" id="JAGUCO010000001">
    <property type="protein sequence ID" value="MBS2097297.1"/>
    <property type="molecule type" value="Genomic_DNA"/>
</dbReference>
<gene>
    <name evidence="7" type="ORF">KEM10_03340</name>
</gene>
<dbReference type="SUPFAM" id="SSF55785">
    <property type="entry name" value="PYP-like sensor domain (PAS domain)"/>
    <property type="match status" value="1"/>
</dbReference>
<dbReference type="Pfam" id="PF00158">
    <property type="entry name" value="Sigma54_activat"/>
    <property type="match status" value="1"/>
</dbReference>
<dbReference type="InterPro" id="IPR025943">
    <property type="entry name" value="Sigma_54_int_dom_ATP-bd_2"/>
</dbReference>
<dbReference type="SUPFAM" id="SSF46689">
    <property type="entry name" value="Homeodomain-like"/>
    <property type="match status" value="1"/>
</dbReference>
<evidence type="ECO:0000256" key="4">
    <source>
        <dbReference type="ARBA" id="ARBA00023125"/>
    </source>
</evidence>
<evidence type="ECO:0000259" key="6">
    <source>
        <dbReference type="PROSITE" id="PS50045"/>
    </source>
</evidence>
<protein>
    <submittedName>
        <fullName evidence="7">Sigma 54-interacting transcriptional regulator</fullName>
    </submittedName>
</protein>
<dbReference type="Proteomes" id="UP000708576">
    <property type="component" value="Unassembled WGS sequence"/>
</dbReference>